<keyword evidence="4 5" id="KW-0067">ATP-binding</keyword>
<dbReference type="AlphaFoldDB" id="A0A6M4IN08"/>
<dbReference type="RefSeq" id="WP_171225516.1">
    <property type="nucleotide sequence ID" value="NZ_CP053085.1"/>
</dbReference>
<accession>A0A6M4IN08</accession>
<dbReference type="PANTHER" id="PTHR43289:SF6">
    <property type="entry name" value="SERINE_THREONINE-PROTEIN KINASE NEKL-3"/>
    <property type="match status" value="1"/>
</dbReference>
<dbReference type="Proteomes" id="UP000500938">
    <property type="component" value="Chromosome"/>
</dbReference>
<name>A0A6M4IN08_9BACT</name>
<evidence type="ECO:0000313" key="7">
    <source>
        <dbReference type="EMBL" id="QJR36083.1"/>
    </source>
</evidence>
<keyword evidence="2 5" id="KW-0547">Nucleotide-binding</keyword>
<protein>
    <submittedName>
        <fullName evidence="7">Protein kinase</fullName>
    </submittedName>
</protein>
<evidence type="ECO:0000256" key="5">
    <source>
        <dbReference type="PROSITE-ProRule" id="PRU10141"/>
    </source>
</evidence>
<proteinExistence type="predicted"/>
<evidence type="ECO:0000256" key="4">
    <source>
        <dbReference type="ARBA" id="ARBA00022840"/>
    </source>
</evidence>
<dbReference type="Gene3D" id="3.30.200.20">
    <property type="entry name" value="Phosphorylase Kinase, domain 1"/>
    <property type="match status" value="1"/>
</dbReference>
<dbReference type="InterPro" id="IPR008271">
    <property type="entry name" value="Ser/Thr_kinase_AS"/>
</dbReference>
<dbReference type="PROSITE" id="PS50011">
    <property type="entry name" value="PROTEIN_KINASE_DOM"/>
    <property type="match status" value="1"/>
</dbReference>
<evidence type="ECO:0000256" key="2">
    <source>
        <dbReference type="ARBA" id="ARBA00022741"/>
    </source>
</evidence>
<gene>
    <name evidence="7" type="ORF">HKW67_11485</name>
</gene>
<dbReference type="SMART" id="SM00220">
    <property type="entry name" value="S_TKc"/>
    <property type="match status" value="1"/>
</dbReference>
<keyword evidence="3 7" id="KW-0418">Kinase</keyword>
<dbReference type="GO" id="GO:0004674">
    <property type="term" value="F:protein serine/threonine kinase activity"/>
    <property type="evidence" value="ECO:0007669"/>
    <property type="project" value="TreeGrafter"/>
</dbReference>
<reference evidence="7 8" key="1">
    <citation type="submission" date="2020-05" db="EMBL/GenBank/DDBJ databases">
        <title>Complete genome sequence of Gemmatimonas greenlandica TET16.</title>
        <authorList>
            <person name="Zeng Y."/>
        </authorList>
    </citation>
    <scope>NUCLEOTIDE SEQUENCE [LARGE SCALE GENOMIC DNA]</scope>
    <source>
        <strain evidence="7 8">TET16</strain>
    </source>
</reference>
<keyword evidence="1" id="KW-0808">Transferase</keyword>
<dbReference type="PANTHER" id="PTHR43289">
    <property type="entry name" value="MITOGEN-ACTIVATED PROTEIN KINASE KINASE KINASE 20-RELATED"/>
    <property type="match status" value="1"/>
</dbReference>
<dbReference type="Gene3D" id="3.40.50.10070">
    <property type="entry name" value="TolB, N-terminal domain"/>
    <property type="match status" value="1"/>
</dbReference>
<dbReference type="Pfam" id="PF00069">
    <property type="entry name" value="Pkinase"/>
    <property type="match status" value="1"/>
</dbReference>
<dbReference type="KEGG" id="ggr:HKW67_11485"/>
<keyword evidence="8" id="KW-1185">Reference proteome</keyword>
<evidence type="ECO:0000313" key="8">
    <source>
        <dbReference type="Proteomes" id="UP000500938"/>
    </source>
</evidence>
<organism evidence="7 8">
    <name type="scientific">Gemmatimonas groenlandica</name>
    <dbReference type="NCBI Taxonomy" id="2732249"/>
    <lineage>
        <taxon>Bacteria</taxon>
        <taxon>Pseudomonadati</taxon>
        <taxon>Gemmatimonadota</taxon>
        <taxon>Gemmatimonadia</taxon>
        <taxon>Gemmatimonadales</taxon>
        <taxon>Gemmatimonadaceae</taxon>
        <taxon>Gemmatimonas</taxon>
    </lineage>
</organism>
<dbReference type="InterPro" id="IPR000719">
    <property type="entry name" value="Prot_kinase_dom"/>
</dbReference>
<evidence type="ECO:0000259" key="6">
    <source>
        <dbReference type="PROSITE" id="PS50011"/>
    </source>
</evidence>
<dbReference type="Gene3D" id="1.10.510.10">
    <property type="entry name" value="Transferase(Phosphotransferase) domain 1"/>
    <property type="match status" value="1"/>
</dbReference>
<dbReference type="PROSITE" id="PS00108">
    <property type="entry name" value="PROTEIN_KINASE_ST"/>
    <property type="match status" value="1"/>
</dbReference>
<dbReference type="InterPro" id="IPR011009">
    <property type="entry name" value="Kinase-like_dom_sf"/>
</dbReference>
<evidence type="ECO:0000256" key="1">
    <source>
        <dbReference type="ARBA" id="ARBA00022679"/>
    </source>
</evidence>
<evidence type="ECO:0000256" key="3">
    <source>
        <dbReference type="ARBA" id="ARBA00022777"/>
    </source>
</evidence>
<feature type="binding site" evidence="5">
    <location>
        <position position="45"/>
    </location>
    <ligand>
        <name>ATP</name>
        <dbReference type="ChEBI" id="CHEBI:30616"/>
    </ligand>
</feature>
<dbReference type="GO" id="GO:0005524">
    <property type="term" value="F:ATP binding"/>
    <property type="evidence" value="ECO:0007669"/>
    <property type="project" value="UniProtKB-UniRule"/>
</dbReference>
<dbReference type="PROSITE" id="PS00107">
    <property type="entry name" value="PROTEIN_KINASE_ATP"/>
    <property type="match status" value="1"/>
</dbReference>
<dbReference type="InterPro" id="IPR017441">
    <property type="entry name" value="Protein_kinase_ATP_BS"/>
</dbReference>
<dbReference type="CDD" id="cd14014">
    <property type="entry name" value="STKc_PknB_like"/>
    <property type="match status" value="1"/>
</dbReference>
<dbReference type="EMBL" id="CP053085">
    <property type="protein sequence ID" value="QJR36083.1"/>
    <property type="molecule type" value="Genomic_DNA"/>
</dbReference>
<dbReference type="SUPFAM" id="SSF56112">
    <property type="entry name" value="Protein kinase-like (PK-like)"/>
    <property type="match status" value="1"/>
</dbReference>
<feature type="domain" description="Protein kinase" evidence="6">
    <location>
        <begin position="16"/>
        <end position="290"/>
    </location>
</feature>
<sequence length="506" mass="53616">MTALQDQIQRQLGDDFAIERELGGGGMSRVYVAYDRRLDRRVVIKLLRPELSAGVSVDRFRREILTAAALQHPLIVPVLDTGEIDGLPYFLMPFVEGESLRTRLQRGSLGVVDTVRILRDVSRALTVAHARGVVHRDIKPDNVLLANGAAVVADFGVSKAFAEARHGDRDDDADDVATDPFTTAGVSLGTPAYMAPEQVAADPDASYPVDIYAVGVMAYEMLVGAPPFGGRSPQQVMAAHIAEEPVPVQRHRPDIPAALASLIMQCLAKDPLHRPASAATLAQVLDDPQVISGSFTPIPDDGSGSQAIRALTGATAAVPIGMPSKRWRAMFAGVAGVLVAALAWIAGSRDGAAATNDANAARPAMTALDTTPSVAVLPFVYLSADSSQAFAAQAIADAITDALSREKGLRVISRSAADALQKRIAAGDTTRLPVRTLVEGVVETEGDKFRLTVRLVNAADGFTLYADRLEGMKGNLFAMEDEVAGAMRELLRSHFSLQTPDGGGAQ</sequence>